<dbReference type="SUPFAM" id="SSF49899">
    <property type="entry name" value="Concanavalin A-like lectins/glucanases"/>
    <property type="match status" value="1"/>
</dbReference>
<evidence type="ECO:0000256" key="2">
    <source>
        <dbReference type="SAM" id="Coils"/>
    </source>
</evidence>
<organism evidence="5 6">
    <name type="scientific">Thomasclavelia spiroformis</name>
    <dbReference type="NCBI Taxonomy" id="29348"/>
    <lineage>
        <taxon>Bacteria</taxon>
        <taxon>Bacillati</taxon>
        <taxon>Bacillota</taxon>
        <taxon>Erysipelotrichia</taxon>
        <taxon>Erysipelotrichales</taxon>
        <taxon>Coprobacillaceae</taxon>
        <taxon>Thomasclavelia</taxon>
    </lineage>
</organism>
<dbReference type="EMBL" id="JAGZCC010000040">
    <property type="protein sequence ID" value="MBS5588602.1"/>
    <property type="molecule type" value="Genomic_DNA"/>
</dbReference>
<feature type="coiled-coil region" evidence="2">
    <location>
        <begin position="1390"/>
        <end position="1435"/>
    </location>
</feature>
<evidence type="ECO:0000256" key="1">
    <source>
        <dbReference type="ARBA" id="ARBA00022729"/>
    </source>
</evidence>
<evidence type="ECO:0000259" key="4">
    <source>
        <dbReference type="PROSITE" id="PS50022"/>
    </source>
</evidence>
<sequence>MKKKTFYKGTTAFLAMCMSFGAILPLNPSYVEAKEKTEQVEVQKNGIVSLDKNDTNFTFGNEYIKRTFSIANKKLNTTKVVNYRTGAASPTELVPQAGSEEFIINTLDNGSEEGKIKKPTKKIDSSNFTVEADSVATNEGTNGAAEKMFDSNDTTYYHSKYDGQENDQVKYPHNIYVDMGEEKSFKSVRYQQRLNNGTPTNGGRVENFKLYTADSLDALKTATDPVYEGKFDNQKETYVNLNKTLTAQFVRIEFTSGYKPSDNSNVNVASCSEFNFFEDEAIFPEKVKSQIKSSELTLKGEPVLTTKDDVKTLTFEFEPVTARGVEYTIKEIITMKDGDSFMRKHLEISVPEKDAAKAKIDYIDLENMNLADANLQENQYWTIPEQKDNPDMANMKGDYLELGQPYYLGAMYWGCEFPETENKIRDKNGFIRYHYGKSLAKDKHFEYHKNNTAGTMTTWDAVVGAARSTDYNVVQADFYEYIETIATDTEFRQQYNSWYDNMKNISDENILKSFYEIEKGFTQHGVNPLDSYVVDDGWINYSSFWDFNNKFPNELYNSSLQVNQLGSNFGLWLGPRGGYGTQGEIANWIERNGFGSVNRQSGDINISDARYLNKLRDDIFLGYQDKFDINYWKLDGMLLHPSTAPSEYYVTGSPFYTISETYERWTDLYEDMRENRKGKDLWINMTSYTNPSPWHLQWVNSVWMQNTGDTGYTNKFGNNDQQAMLTYRDNSYYNFLKERQWQLPHKYFYNHDPVYGLTANDAYNRPDIKFSDKELREHLFMLGTRGTAFWEYYYSYSMFDDNKWDINAEAAKWIEDNFDILQKSMMFGGKPENGDVYGYSCWNGSDGIVSLRNPSDKEQTYTIKYDRLIGVGENTKDVYGKVIIGDVAKYQNNNKLSYNDEITYTLQPKEVLIMQYGAQDILAAQIESIHANENKLEVTFNETLRTPSKEMFMVEGYNVTNVTLKEDRQTVELVLDKAVKDTSDVKVVVNGVQDTVGNATTATKVDDYYTNDAVQSIVNRKLDGTAINKGSKYSIDGSEGFSVTGVIKTESKGVEILRQEDSYSVGIDNDGYLIFTMGDVTANSKYVQKTVDRNTEGRPVTSETKGLIADGKEHQFTAVKEVNGMLKLYIDGEVVGSAYNDKNLNPKLNKADLVFADGLVGETAYITVVDHALAFDEVASFNNAEGNVASSKVNALVNVRAYDETTKTEISSKSDRPFTMINDGNKTTDNYLELTDTSDRKNHSRYVEFDLGAEYDLTKLHLTRYFKDNRTYGPTVIALSKDQNFTEEEVVFNTDSTGNVHKLGAGKDKLYQESAAGKDIVLENSVKARYIRLYVNGRDGNTSDHIVEFEAYGSKAEIPSISRIDYSRLETLVNEDLTKTYTAASIEAYNQAAKTDLEAAKELLANKNAKSDAQVEELVNKITKHRELLVKINEETNVDKTALEIAIELANKAKQDDQYKNVVDAVKAKFEASLTAANTVNKKVDATQAEVDKAFDELAQALQMLSFIKGDVAGLKELIAKAETYQADDYTTESYQALQVAIAEAKEAIKDEGNALVVDVEVAKTKLQEAINNLVKVETIDKSKLQAFYDQVKVMEEAKYLPNTWTGFKVALDQAAEVLGKDKSSQEEVNTAYDALVKAYLNLRLKPNKDALKDLITRAESLNNPKLAEEIAQAKAIVTNENATDAQVKEAYTTLNAAIKDLKAGDKAVATGDNNVMTSMMSLAGLSIAGLYLSKKRKTK</sequence>
<keyword evidence="2" id="KW-0175">Coiled coil</keyword>
<dbReference type="InterPro" id="IPR008979">
    <property type="entry name" value="Galactose-bd-like_sf"/>
</dbReference>
<gene>
    <name evidence="5" type="ORF">KHX14_07265</name>
</gene>
<evidence type="ECO:0000256" key="3">
    <source>
        <dbReference type="SAM" id="SignalP"/>
    </source>
</evidence>
<feature type="signal peptide" evidence="3">
    <location>
        <begin position="1"/>
        <end position="33"/>
    </location>
</feature>
<feature type="domain" description="F5/8 type C" evidence="4">
    <location>
        <begin position="104"/>
        <end position="271"/>
    </location>
</feature>
<reference evidence="5" key="1">
    <citation type="submission" date="2021-02" db="EMBL/GenBank/DDBJ databases">
        <title>Infant gut strain persistence is associated with maternal origin, phylogeny, and functional potential including surface adhesion and iron acquisition.</title>
        <authorList>
            <person name="Lou Y.C."/>
        </authorList>
    </citation>
    <scope>NUCLEOTIDE SEQUENCE</scope>
    <source>
        <strain evidence="5">L3_108_000G1_dasL3_108_000G1_metabat.metabat.11</strain>
    </source>
</reference>
<feature type="chain" id="PRO_5036853209" evidence="3">
    <location>
        <begin position="34"/>
        <end position="1740"/>
    </location>
</feature>
<dbReference type="InterPro" id="IPR013320">
    <property type="entry name" value="ConA-like_dom_sf"/>
</dbReference>
<evidence type="ECO:0000313" key="5">
    <source>
        <dbReference type="EMBL" id="MBS5588602.1"/>
    </source>
</evidence>
<dbReference type="Pfam" id="PF00754">
    <property type="entry name" value="F5_F8_type_C"/>
    <property type="match status" value="1"/>
</dbReference>
<dbReference type="PROSITE" id="PS50022">
    <property type="entry name" value="FA58C_3"/>
    <property type="match status" value="1"/>
</dbReference>
<dbReference type="SUPFAM" id="SSF51445">
    <property type="entry name" value="(Trans)glycosidases"/>
    <property type="match status" value="1"/>
</dbReference>
<dbReference type="Gene3D" id="3.20.20.70">
    <property type="entry name" value="Aldolase class I"/>
    <property type="match status" value="1"/>
</dbReference>
<dbReference type="Gene3D" id="2.60.120.260">
    <property type="entry name" value="Galactose-binding domain-like"/>
    <property type="match status" value="2"/>
</dbReference>
<comment type="caution">
    <text evidence="5">The sequence shown here is derived from an EMBL/GenBank/DDBJ whole genome shotgun (WGS) entry which is preliminary data.</text>
</comment>
<protein>
    <submittedName>
        <fullName evidence="5">Discoidin domain-containing protein</fullName>
    </submittedName>
</protein>
<name>A0A943EQ85_9FIRM</name>
<dbReference type="InterPro" id="IPR017853">
    <property type="entry name" value="GH"/>
</dbReference>
<dbReference type="Proteomes" id="UP000751224">
    <property type="component" value="Unassembled WGS sequence"/>
</dbReference>
<dbReference type="InterPro" id="IPR000421">
    <property type="entry name" value="FA58C"/>
</dbReference>
<dbReference type="RefSeq" id="WP_303887478.1">
    <property type="nucleotide sequence ID" value="NZ_JAGZCC010000040.1"/>
</dbReference>
<accession>A0A943EQ85</accession>
<dbReference type="SUPFAM" id="SSF49785">
    <property type="entry name" value="Galactose-binding domain-like"/>
    <property type="match status" value="2"/>
</dbReference>
<dbReference type="Gene3D" id="1.20.1270.90">
    <property type="entry name" value="AF1782-like"/>
    <property type="match status" value="3"/>
</dbReference>
<dbReference type="InterPro" id="IPR013785">
    <property type="entry name" value="Aldolase_TIM"/>
</dbReference>
<evidence type="ECO:0000313" key="6">
    <source>
        <dbReference type="Proteomes" id="UP000751224"/>
    </source>
</evidence>
<dbReference type="Gene3D" id="2.60.40.1220">
    <property type="match status" value="1"/>
</dbReference>
<dbReference type="Pfam" id="PF07554">
    <property type="entry name" value="FIVAR"/>
    <property type="match status" value="4"/>
</dbReference>
<dbReference type="InterPro" id="IPR014755">
    <property type="entry name" value="Cu-Rt/internalin_Ig-like"/>
</dbReference>
<keyword evidence="1 3" id="KW-0732">Signal</keyword>
<proteinExistence type="predicted"/>